<keyword evidence="2" id="KW-1185">Reference proteome</keyword>
<feature type="non-terminal residue" evidence="1">
    <location>
        <position position="1"/>
    </location>
</feature>
<reference evidence="1 2" key="1">
    <citation type="submission" date="2023-06" db="EMBL/GenBank/DDBJ databases">
        <title>Roseiconus lacunae JC819 isolated from Gulf of Mannar region, Tamil Nadu.</title>
        <authorList>
            <person name="Pk S."/>
            <person name="Ch S."/>
            <person name="Ch V.R."/>
        </authorList>
    </citation>
    <scope>NUCLEOTIDE SEQUENCE [LARGE SCALE GENOMIC DNA]</scope>
    <source>
        <strain evidence="1 2">JC819</strain>
    </source>
</reference>
<protein>
    <recommendedName>
        <fullName evidence="3">DUF1795 domain-containing protein</fullName>
    </recommendedName>
</protein>
<comment type="caution">
    <text evidence="1">The sequence shown here is derived from an EMBL/GenBank/DDBJ whole genome shotgun (WGS) entry which is preliminary data.</text>
</comment>
<dbReference type="Proteomes" id="UP001239462">
    <property type="component" value="Unassembled WGS sequence"/>
</dbReference>
<evidence type="ECO:0000313" key="2">
    <source>
        <dbReference type="Proteomes" id="UP001239462"/>
    </source>
</evidence>
<evidence type="ECO:0000313" key="1">
    <source>
        <dbReference type="EMBL" id="MDM4019411.1"/>
    </source>
</evidence>
<dbReference type="RefSeq" id="WP_289167546.1">
    <property type="nucleotide sequence ID" value="NZ_JASZZN010000046.1"/>
</dbReference>
<name>A0ABT7PTE0_9BACT</name>
<sequence>RRPRDRHRYRNLSMNRPSLPELTLQDGDLFGAAMLIPAFASDLSTWTVTIHKHGLLTQTVLISQPPTFEGHIATLRQHVPAKQLENLKRIVHDDFMLTFSDFPSIAMTDQQTTRLVVRMHGKTNVIDAYGAHAIAMLGTDADRKKAEKYCRLWDAIVDLAPFTPYTD</sequence>
<proteinExistence type="predicted"/>
<evidence type="ECO:0008006" key="3">
    <source>
        <dbReference type="Google" id="ProtNLM"/>
    </source>
</evidence>
<gene>
    <name evidence="1" type="ORF">QTN89_28410</name>
</gene>
<dbReference type="EMBL" id="JASZZN010000046">
    <property type="protein sequence ID" value="MDM4019411.1"/>
    <property type="molecule type" value="Genomic_DNA"/>
</dbReference>
<organism evidence="1 2">
    <name type="scientific">Roseiconus lacunae</name>
    <dbReference type="NCBI Taxonomy" id="2605694"/>
    <lineage>
        <taxon>Bacteria</taxon>
        <taxon>Pseudomonadati</taxon>
        <taxon>Planctomycetota</taxon>
        <taxon>Planctomycetia</taxon>
        <taxon>Pirellulales</taxon>
        <taxon>Pirellulaceae</taxon>
        <taxon>Roseiconus</taxon>
    </lineage>
</organism>
<accession>A0ABT7PTE0</accession>